<dbReference type="Proteomes" id="UP000790709">
    <property type="component" value="Unassembled WGS sequence"/>
</dbReference>
<proteinExistence type="predicted"/>
<reference evidence="1" key="1">
    <citation type="journal article" date="2021" name="New Phytol.">
        <title>Evolutionary innovations through gain and loss of genes in the ectomycorrhizal Boletales.</title>
        <authorList>
            <person name="Wu G."/>
            <person name="Miyauchi S."/>
            <person name="Morin E."/>
            <person name="Kuo A."/>
            <person name="Drula E."/>
            <person name="Varga T."/>
            <person name="Kohler A."/>
            <person name="Feng B."/>
            <person name="Cao Y."/>
            <person name="Lipzen A."/>
            <person name="Daum C."/>
            <person name="Hundley H."/>
            <person name="Pangilinan J."/>
            <person name="Johnson J."/>
            <person name="Barry K."/>
            <person name="LaButti K."/>
            <person name="Ng V."/>
            <person name="Ahrendt S."/>
            <person name="Min B."/>
            <person name="Choi I.G."/>
            <person name="Park H."/>
            <person name="Plett J.M."/>
            <person name="Magnuson J."/>
            <person name="Spatafora J.W."/>
            <person name="Nagy L.G."/>
            <person name="Henrissat B."/>
            <person name="Grigoriev I.V."/>
            <person name="Yang Z.L."/>
            <person name="Xu J."/>
            <person name="Martin F.M."/>
        </authorList>
    </citation>
    <scope>NUCLEOTIDE SEQUENCE</scope>
    <source>
        <strain evidence="1">KUC20120723A-06</strain>
    </source>
</reference>
<comment type="caution">
    <text evidence="1">The sequence shown here is derived from an EMBL/GenBank/DDBJ whole genome shotgun (WGS) entry which is preliminary data.</text>
</comment>
<evidence type="ECO:0000313" key="1">
    <source>
        <dbReference type="EMBL" id="KAH7921813.1"/>
    </source>
</evidence>
<protein>
    <submittedName>
        <fullName evidence="1">Uncharacterized protein</fullName>
    </submittedName>
</protein>
<sequence length="322" mass="36655">MLLAQCTARRATRYLGTSRRPASGRNSPQRSQRTFVSIETFSDGFLDLATALPLPPSLPPYSTTIILCTVLTRLVWTVPFSIWAKRRQWRAEEEVLPIINSLKPVVSKKVITEMQKAQVRGTKEELQAMHAKRVKEILVPRRNELFSKYRCRPGWTMVIPPLTQLPLFMGFSIVLTRLSQSPSPFDSESFFTLSTLAHTDPTAVLPIALGFITLANVESSRWFITDEQRERQKKVDKWKEERLAQGHTVLEPQKIIKSALRMVSVGRILVAVMVPGGVVLYWVTSAAFGLVQTWVLDYWEMRRKQRRQPPSAPRASDKTPSP</sequence>
<accession>A0ACB8B9C3</accession>
<gene>
    <name evidence="1" type="ORF">BV22DRAFT_1106968</name>
</gene>
<keyword evidence="2" id="KW-1185">Reference proteome</keyword>
<organism evidence="1 2">
    <name type="scientific">Leucogyrophana mollusca</name>
    <dbReference type="NCBI Taxonomy" id="85980"/>
    <lineage>
        <taxon>Eukaryota</taxon>
        <taxon>Fungi</taxon>
        <taxon>Dikarya</taxon>
        <taxon>Basidiomycota</taxon>
        <taxon>Agaricomycotina</taxon>
        <taxon>Agaricomycetes</taxon>
        <taxon>Agaricomycetidae</taxon>
        <taxon>Boletales</taxon>
        <taxon>Boletales incertae sedis</taxon>
        <taxon>Leucogyrophana</taxon>
    </lineage>
</organism>
<name>A0ACB8B9C3_9AGAM</name>
<evidence type="ECO:0000313" key="2">
    <source>
        <dbReference type="Proteomes" id="UP000790709"/>
    </source>
</evidence>
<dbReference type="EMBL" id="MU266510">
    <property type="protein sequence ID" value="KAH7921813.1"/>
    <property type="molecule type" value="Genomic_DNA"/>
</dbReference>